<evidence type="ECO:0000259" key="20">
    <source>
        <dbReference type="PROSITE" id="PS50835"/>
    </source>
</evidence>
<feature type="compositionally biased region" description="Basic and acidic residues" evidence="18">
    <location>
        <begin position="27"/>
        <end position="44"/>
    </location>
</feature>
<evidence type="ECO:0000256" key="11">
    <source>
        <dbReference type="ARBA" id="ARBA00023136"/>
    </source>
</evidence>
<dbReference type="Proteomes" id="UP000693946">
    <property type="component" value="Linkage Group LG8"/>
</dbReference>
<dbReference type="AlphaFoldDB" id="A0AAV6Q293"/>
<dbReference type="EMBL" id="JAGKHQ010000020">
    <property type="protein sequence ID" value="KAG7479917.1"/>
    <property type="molecule type" value="Genomic_DNA"/>
</dbReference>
<comment type="similarity">
    <text evidence="3">Belongs to the nectin family.</text>
</comment>
<evidence type="ECO:0000256" key="3">
    <source>
        <dbReference type="ARBA" id="ARBA00007810"/>
    </source>
</evidence>
<dbReference type="GO" id="GO:0007156">
    <property type="term" value="P:homophilic cell adhesion via plasma membrane adhesion molecules"/>
    <property type="evidence" value="ECO:0007669"/>
    <property type="project" value="TreeGrafter"/>
</dbReference>
<evidence type="ECO:0000256" key="9">
    <source>
        <dbReference type="ARBA" id="ARBA00022949"/>
    </source>
</evidence>
<evidence type="ECO:0000313" key="21">
    <source>
        <dbReference type="EMBL" id="KAG7479917.1"/>
    </source>
</evidence>
<evidence type="ECO:0000256" key="1">
    <source>
        <dbReference type="ARBA" id="ARBA00004251"/>
    </source>
</evidence>
<keyword evidence="8" id="KW-0130">Cell adhesion</keyword>
<evidence type="ECO:0000256" key="19">
    <source>
        <dbReference type="SAM" id="Phobius"/>
    </source>
</evidence>
<dbReference type="InterPro" id="IPR007110">
    <property type="entry name" value="Ig-like_dom"/>
</dbReference>
<organism evidence="21 22">
    <name type="scientific">Solea senegalensis</name>
    <name type="common">Senegalese sole</name>
    <dbReference type="NCBI Taxonomy" id="28829"/>
    <lineage>
        <taxon>Eukaryota</taxon>
        <taxon>Metazoa</taxon>
        <taxon>Chordata</taxon>
        <taxon>Craniata</taxon>
        <taxon>Vertebrata</taxon>
        <taxon>Euteleostomi</taxon>
        <taxon>Actinopterygii</taxon>
        <taxon>Neopterygii</taxon>
        <taxon>Teleostei</taxon>
        <taxon>Neoteleostei</taxon>
        <taxon>Acanthomorphata</taxon>
        <taxon>Carangaria</taxon>
        <taxon>Pleuronectiformes</taxon>
        <taxon>Pleuronectoidei</taxon>
        <taxon>Soleidae</taxon>
        <taxon>Solea</taxon>
    </lineage>
</organism>
<evidence type="ECO:0000256" key="14">
    <source>
        <dbReference type="ARBA" id="ARBA00023319"/>
    </source>
</evidence>
<feature type="compositionally biased region" description="Polar residues" evidence="18">
    <location>
        <begin position="1"/>
        <end position="10"/>
    </location>
</feature>
<dbReference type="Pfam" id="PF13927">
    <property type="entry name" value="Ig_3"/>
    <property type="match status" value="1"/>
</dbReference>
<evidence type="ECO:0000256" key="16">
    <source>
        <dbReference type="ARBA" id="ARBA00062858"/>
    </source>
</evidence>
<gene>
    <name evidence="21" type="ORF">JOB18_038759</name>
</gene>
<dbReference type="SMART" id="SM00409">
    <property type="entry name" value="IG"/>
    <property type="match status" value="2"/>
</dbReference>
<keyword evidence="4" id="KW-1003">Cell membrane</keyword>
<evidence type="ECO:0000256" key="17">
    <source>
        <dbReference type="ARBA" id="ARBA00082570"/>
    </source>
</evidence>
<dbReference type="InterPro" id="IPR051427">
    <property type="entry name" value="Nectin/Nectin-like"/>
</dbReference>
<evidence type="ECO:0000256" key="7">
    <source>
        <dbReference type="ARBA" id="ARBA00022737"/>
    </source>
</evidence>
<keyword evidence="9" id="KW-0965">Cell junction</keyword>
<evidence type="ECO:0000256" key="18">
    <source>
        <dbReference type="SAM" id="MobiDB-lite"/>
    </source>
</evidence>
<keyword evidence="11 19" id="KW-0472">Membrane</keyword>
<dbReference type="GO" id="GO:0043296">
    <property type="term" value="C:apical junction complex"/>
    <property type="evidence" value="ECO:0007669"/>
    <property type="project" value="TreeGrafter"/>
</dbReference>
<dbReference type="FunFam" id="2.60.40.10:FF:000304">
    <property type="entry name" value="Nectin cell adhesion molecule 1"/>
    <property type="match status" value="1"/>
</dbReference>
<keyword evidence="7" id="KW-0677">Repeat</keyword>
<evidence type="ECO:0000256" key="13">
    <source>
        <dbReference type="ARBA" id="ARBA00023180"/>
    </source>
</evidence>
<accession>A0AAV6Q293</accession>
<dbReference type="GO" id="GO:0005886">
    <property type="term" value="C:plasma membrane"/>
    <property type="evidence" value="ECO:0007669"/>
    <property type="project" value="UniProtKB-SubCell"/>
</dbReference>
<reference evidence="21" key="2">
    <citation type="submission" date="2021-03" db="EMBL/GenBank/DDBJ databases">
        <authorList>
            <person name="Guerrero-Cozar I."/>
            <person name="Gomez-Garrido J."/>
            <person name="Berbel C."/>
            <person name="Martinez-Blanch J.F."/>
            <person name="Alioto T."/>
            <person name="Claros M.G."/>
            <person name="Gagnaire P.A."/>
            <person name="Manchado M."/>
        </authorList>
    </citation>
    <scope>NUCLEOTIDE SEQUENCE</scope>
    <source>
        <strain evidence="21">Sse05_10M</strain>
        <tissue evidence="21">Blood</tissue>
    </source>
</reference>
<feature type="domain" description="Ig-like" evidence="20">
    <location>
        <begin position="86"/>
        <end position="196"/>
    </location>
</feature>
<dbReference type="PANTHER" id="PTHR23277:SF12">
    <property type="entry name" value="NECTIN-3"/>
    <property type="match status" value="1"/>
</dbReference>
<comment type="function">
    <text evidence="15">Cell adhesion molecule that promotes cell-cell contacts and plays important roles in the development of the nervous system. Acts by forming homophilic or heterophilic trans-dimers.</text>
</comment>
<dbReference type="Pfam" id="PF08205">
    <property type="entry name" value="C2-set_2"/>
    <property type="match status" value="1"/>
</dbReference>
<reference evidence="21 22" key="1">
    <citation type="journal article" date="2021" name="Sci. Rep.">
        <title>Chromosome anchoring in Senegalese sole (Solea senegalensis) reveals sex-associated markers and genome rearrangements in flatfish.</title>
        <authorList>
            <person name="Guerrero-Cozar I."/>
            <person name="Gomez-Garrido J."/>
            <person name="Berbel C."/>
            <person name="Martinez-Blanch J.F."/>
            <person name="Alioto T."/>
            <person name="Claros M.G."/>
            <person name="Gagnaire P.A."/>
            <person name="Manchado M."/>
        </authorList>
    </citation>
    <scope>NUCLEOTIDE SEQUENCE [LARGE SCALE GENOMIC DNA]</scope>
    <source>
        <strain evidence="21">Sse05_10M</strain>
    </source>
</reference>
<dbReference type="EMBL" id="JAGKHQ010000020">
    <property type="protein sequence ID" value="KAG7479916.1"/>
    <property type="molecule type" value="Genomic_DNA"/>
</dbReference>
<dbReference type="GO" id="GO:0007157">
    <property type="term" value="P:heterophilic cell-cell adhesion via plasma membrane cell adhesion molecules"/>
    <property type="evidence" value="ECO:0007669"/>
    <property type="project" value="TreeGrafter"/>
</dbReference>
<dbReference type="InterPro" id="IPR013162">
    <property type="entry name" value="CD80_C2-set"/>
</dbReference>
<feature type="domain" description="Ig-like" evidence="20">
    <location>
        <begin position="301"/>
        <end position="384"/>
    </location>
</feature>
<evidence type="ECO:0000256" key="12">
    <source>
        <dbReference type="ARBA" id="ARBA00023157"/>
    </source>
</evidence>
<dbReference type="FunFam" id="2.60.40.10:FF:000298">
    <property type="entry name" value="Nectin cell adhesion molecule 3"/>
    <property type="match status" value="1"/>
</dbReference>
<feature type="region of interest" description="Disordered" evidence="18">
    <location>
        <begin position="1"/>
        <end position="44"/>
    </location>
</feature>
<name>A0AAV6Q293_SOLSE</name>
<evidence type="ECO:0000256" key="10">
    <source>
        <dbReference type="ARBA" id="ARBA00022989"/>
    </source>
</evidence>
<dbReference type="Pfam" id="PF07686">
    <property type="entry name" value="V-set"/>
    <property type="match status" value="1"/>
</dbReference>
<evidence type="ECO:0000256" key="5">
    <source>
        <dbReference type="ARBA" id="ARBA00022692"/>
    </source>
</evidence>
<sequence length="605" mass="67373">MVFVTQQRSGSVHAEPSLWSEAAAEADPERRSHSHGEKEREREEDRFIHGIRETERGGTMERTQPRHGLRLFTSLLIFCGLTRVSSNHVIVPEKVNAVLGKNITLGCRIVVGSNLSLTQISWERPVSSGTITLAVFNPKYGTSYSDDYAQRISFVSPSIQDATITLKEVGFADIGSYICKVVTFPLGNTQASTVVNILVEPKVYVSAGPTALLDGTNESLVATCIAERGRPAAEVFWETELYGRSERQNQEEPNSTTTVHVQYLWKPQSYAQGKVLTCVVRHPALQTDFRIPYTLNIQFAPMVSITGLDKNWYVGQENVKFTCGAKANPPARHFTWIRLDGLMPEGVDVSNNTFAFTRPLERNDSGVYRCEVMNDIGLRSQNVNLWVHDPPPTTAGPSTTAPLRHDTSRTGTAVDQQRALFTSPTLASLTDSSLGTIIGGAVGGVLFLILLLILGGVCFMRQRRTFRGDYYTKQYLGPSDMQKESQLDVLQPHELQEVYGDKTSKGSQELKPKLGGDIIYPDYTPERKDRDDWADKGDIHRSLKEGNYYPDHYTQNMHPCGPPVHSPIGNNGSPYLPEDCYDNGTDSDYVSHMDGSVISRREWYV</sequence>
<keyword evidence="22" id="KW-1185">Reference proteome</keyword>
<dbReference type="InterPro" id="IPR013106">
    <property type="entry name" value="Ig_V-set"/>
</dbReference>
<feature type="domain" description="Ig-like" evidence="20">
    <location>
        <begin position="201"/>
        <end position="296"/>
    </location>
</feature>
<dbReference type="GO" id="GO:0005912">
    <property type="term" value="C:adherens junction"/>
    <property type="evidence" value="ECO:0007669"/>
    <property type="project" value="UniProtKB-SubCell"/>
</dbReference>
<keyword evidence="14" id="KW-0393">Immunoglobulin domain</keyword>
<evidence type="ECO:0000313" key="22">
    <source>
        <dbReference type="Proteomes" id="UP000693946"/>
    </source>
</evidence>
<dbReference type="PANTHER" id="PTHR23277">
    <property type="entry name" value="NECTIN-RELATED"/>
    <property type="match status" value="1"/>
</dbReference>
<comment type="subunit">
    <text evidence="16">Cis- and trans-homodimer. Can form trans-heterodimers.</text>
</comment>
<feature type="transmembrane region" description="Helical" evidence="19">
    <location>
        <begin position="437"/>
        <end position="460"/>
    </location>
</feature>
<evidence type="ECO:0000256" key="8">
    <source>
        <dbReference type="ARBA" id="ARBA00022889"/>
    </source>
</evidence>
<keyword evidence="13" id="KW-0325">Glycoprotein</keyword>
<keyword evidence="6" id="KW-0732">Signal</keyword>
<proteinExistence type="inferred from homology"/>
<comment type="caution">
    <text evidence="21">The sequence shown here is derived from an EMBL/GenBank/DDBJ whole genome shotgun (WGS) entry which is preliminary data.</text>
</comment>
<dbReference type="InterPro" id="IPR003599">
    <property type="entry name" value="Ig_sub"/>
</dbReference>
<keyword evidence="12" id="KW-1015">Disulfide bond</keyword>
<comment type="subcellular location">
    <subcellularLocation>
        <location evidence="2">Cell junction</location>
        <location evidence="2">Adherens junction</location>
    </subcellularLocation>
    <subcellularLocation>
        <location evidence="1">Cell membrane</location>
        <topology evidence="1">Single-pass type I membrane protein</topology>
    </subcellularLocation>
</comment>
<evidence type="ECO:0000256" key="15">
    <source>
        <dbReference type="ARBA" id="ARBA00058274"/>
    </source>
</evidence>
<evidence type="ECO:0000256" key="4">
    <source>
        <dbReference type="ARBA" id="ARBA00022475"/>
    </source>
</evidence>
<keyword evidence="10 19" id="KW-1133">Transmembrane helix</keyword>
<evidence type="ECO:0000256" key="2">
    <source>
        <dbReference type="ARBA" id="ARBA00004536"/>
    </source>
</evidence>
<evidence type="ECO:0000256" key="6">
    <source>
        <dbReference type="ARBA" id="ARBA00022729"/>
    </source>
</evidence>
<keyword evidence="5 19" id="KW-0812">Transmembrane</keyword>
<dbReference type="PROSITE" id="PS50835">
    <property type="entry name" value="IG_LIKE"/>
    <property type="match status" value="3"/>
</dbReference>
<protein>
    <recommendedName>
        <fullName evidence="17">Nectin cell adhesion molecule 3</fullName>
    </recommendedName>
</protein>